<keyword evidence="1" id="KW-0812">Transmembrane</keyword>
<accession>A0ABD5ZQ46</accession>
<sequence>MARALHLGRYPLSATVAVPLAAILGFWLAYASGLLGPDAVTLLYPVVLPWYLGVAAATALRELAVPALGTGVGFWAVALFVMVLEAMVVGAVVEVVRAGVRGLRADRRDTA</sequence>
<dbReference type="GeneID" id="79267123"/>
<evidence type="ECO:0000256" key="1">
    <source>
        <dbReference type="SAM" id="Phobius"/>
    </source>
</evidence>
<organism evidence="2 3">
    <name type="scientific">Halosegnis marinus</name>
    <dbReference type="NCBI Taxonomy" id="3034023"/>
    <lineage>
        <taxon>Archaea</taxon>
        <taxon>Methanobacteriati</taxon>
        <taxon>Methanobacteriota</taxon>
        <taxon>Stenosarchaea group</taxon>
        <taxon>Halobacteria</taxon>
        <taxon>Halobacteriales</taxon>
        <taxon>Natronomonadaceae</taxon>
        <taxon>Halosegnis</taxon>
    </lineage>
</organism>
<evidence type="ECO:0000313" key="3">
    <source>
        <dbReference type="Proteomes" id="UP001596398"/>
    </source>
</evidence>
<feature type="transmembrane region" description="Helical" evidence="1">
    <location>
        <begin position="72"/>
        <end position="93"/>
    </location>
</feature>
<name>A0ABD5ZQ46_9EURY</name>
<proteinExistence type="predicted"/>
<keyword evidence="1" id="KW-0472">Membrane</keyword>
<dbReference type="Proteomes" id="UP001596398">
    <property type="component" value="Unassembled WGS sequence"/>
</dbReference>
<keyword evidence="1" id="KW-1133">Transmembrane helix</keyword>
<protein>
    <submittedName>
        <fullName evidence="2">Uncharacterized protein</fullName>
    </submittedName>
</protein>
<evidence type="ECO:0000313" key="2">
    <source>
        <dbReference type="EMBL" id="MFC7235430.1"/>
    </source>
</evidence>
<reference evidence="2 3" key="1">
    <citation type="journal article" date="2019" name="Int. J. Syst. Evol. Microbiol.">
        <title>The Global Catalogue of Microorganisms (GCM) 10K type strain sequencing project: providing services to taxonomists for standard genome sequencing and annotation.</title>
        <authorList>
            <consortium name="The Broad Institute Genomics Platform"/>
            <consortium name="The Broad Institute Genome Sequencing Center for Infectious Disease"/>
            <person name="Wu L."/>
            <person name="Ma J."/>
        </authorList>
    </citation>
    <scope>NUCLEOTIDE SEQUENCE [LARGE SCALE GENOMIC DNA]</scope>
    <source>
        <strain evidence="2 3">DT85</strain>
    </source>
</reference>
<comment type="caution">
    <text evidence="2">The sequence shown here is derived from an EMBL/GenBank/DDBJ whole genome shotgun (WGS) entry which is preliminary data.</text>
</comment>
<gene>
    <name evidence="2" type="ORF">ACFQJ4_08905</name>
</gene>
<dbReference type="EMBL" id="JBHTAP010000001">
    <property type="protein sequence ID" value="MFC7235430.1"/>
    <property type="molecule type" value="Genomic_DNA"/>
</dbReference>
<dbReference type="AlphaFoldDB" id="A0ABD5ZQ46"/>
<feature type="transmembrane region" description="Helical" evidence="1">
    <location>
        <begin position="42"/>
        <end position="60"/>
    </location>
</feature>
<feature type="transmembrane region" description="Helical" evidence="1">
    <location>
        <begin position="12"/>
        <end position="30"/>
    </location>
</feature>
<dbReference type="RefSeq" id="WP_276233559.1">
    <property type="nucleotide sequence ID" value="NZ_CP119802.1"/>
</dbReference>
<keyword evidence="3" id="KW-1185">Reference proteome</keyword>